<keyword evidence="4 8" id="KW-0812">Transmembrane</keyword>
<evidence type="ECO:0000313" key="13">
    <source>
        <dbReference type="Proteomes" id="UP001236663"/>
    </source>
</evidence>
<keyword evidence="7 8" id="KW-0998">Cell outer membrane</keyword>
<dbReference type="InterPro" id="IPR037066">
    <property type="entry name" value="Plug_dom_sf"/>
</dbReference>
<evidence type="ECO:0000313" key="12">
    <source>
        <dbReference type="EMBL" id="MDN3689888.1"/>
    </source>
</evidence>
<keyword evidence="2 8" id="KW-0813">Transport</keyword>
<keyword evidence="3 8" id="KW-1134">Transmembrane beta strand</keyword>
<reference evidence="13" key="1">
    <citation type="journal article" date="2019" name="Int. J. Syst. Evol. Microbiol.">
        <title>The Global Catalogue of Microorganisms (GCM) 10K type strain sequencing project: providing services to taxonomists for standard genome sequencing and annotation.</title>
        <authorList>
            <consortium name="The Broad Institute Genomics Platform"/>
            <consortium name="The Broad Institute Genome Sequencing Center for Infectious Disease"/>
            <person name="Wu L."/>
            <person name="Ma J."/>
        </authorList>
    </citation>
    <scope>NUCLEOTIDE SEQUENCE [LARGE SCALE GENOMIC DNA]</scope>
    <source>
        <strain evidence="13">CECT 7706</strain>
    </source>
</reference>
<dbReference type="Pfam" id="PF00593">
    <property type="entry name" value="TonB_dep_Rec_b-barrel"/>
    <property type="match status" value="1"/>
</dbReference>
<dbReference type="NCBIfam" id="TIGR04057">
    <property type="entry name" value="SusC_RagA_signa"/>
    <property type="match status" value="1"/>
</dbReference>
<comment type="subcellular location">
    <subcellularLocation>
        <location evidence="1 8">Cell outer membrane</location>
        <topology evidence="1 8">Multi-pass membrane protein</topology>
    </subcellularLocation>
</comment>
<evidence type="ECO:0000256" key="4">
    <source>
        <dbReference type="ARBA" id="ARBA00022692"/>
    </source>
</evidence>
<dbReference type="Pfam" id="PF07715">
    <property type="entry name" value="Plug"/>
    <property type="match status" value="1"/>
</dbReference>
<evidence type="ECO:0000256" key="6">
    <source>
        <dbReference type="ARBA" id="ARBA00023136"/>
    </source>
</evidence>
<dbReference type="NCBIfam" id="TIGR04056">
    <property type="entry name" value="OMP_RagA_SusC"/>
    <property type="match status" value="1"/>
</dbReference>
<dbReference type="SUPFAM" id="SSF49464">
    <property type="entry name" value="Carboxypeptidase regulatory domain-like"/>
    <property type="match status" value="1"/>
</dbReference>
<dbReference type="Gene3D" id="2.170.130.10">
    <property type="entry name" value="TonB-dependent receptor, plug domain"/>
    <property type="match status" value="1"/>
</dbReference>
<dbReference type="InterPro" id="IPR012910">
    <property type="entry name" value="Plug_dom"/>
</dbReference>
<dbReference type="InterPro" id="IPR023996">
    <property type="entry name" value="TonB-dep_OMP_SusC/RagA"/>
</dbReference>
<sequence length="1055" mass="118642">MKKILLAYDLKGASRMGYFFWISLWLVSTGFANATVDKPNMLNPTGLSIVEATGEAEDVTVSGTVTDESGESIPGVTVFIAGTGTGTVTDIDGSYSISVPEDAELTFSYVGFVSQTIPVGNRSEINVTLLMDTASLEEVVVIGYGTARKRDLTGAVSSVTATRLENENPNSVQDVLRGNIAGLNVGLNTSAKGGGSLEVRGRTSLNAGSSPLIVLDGAIYYGQLSDINPNDIASIDVLKDASSAAVFGAKAANGVVLVNTKKGALGKPQIKVNTNWGVATMAKNEPVYGPQGFLSWREDVMESINAGGFEPYRFSNPNTLPSDVPLETWLNYDGSDGDPETVWLQRLNMQPLEIANYKANESVNWYNMMFQNGLRQDHTVSLSGRNEDFQYYWSMGYLDNEGLVVGDKFTTVRSRFNIEGTVNDWLTVGMNTQFADRDESQIPVSWGNMVNLSPWAEPFLEDGVSLRFRPNEEVSGGRHPYYTPNYTDRLQRETTINSTLFASIELPFGINFRTNFTPRYEFYERFNHEMAAHQDFENMGGRASRQQRKVYFWQVDNILSWNKNINEVHNFDVTLLANAEKFQSWDNSMQNVGFEPHDRLGYHNIGAGINPIISSNDQTHTADALMGRLIYSYSDKYITTLSVRRDGYSAFGQSNPRATFTSAAFGWLFTDEDFVNIPWLDYGKLRASWGVNGNRDIGRYAALSDLQTGKYFYQRPSGELYFVSQLYVNTMQNSNLRWEKTTSTNLGLDFSLFNSILDGTIEVYDMSTTDLLVERSLPDILGFNFVYDNLGEVRNRGVEVSLNSLLVNRSNVTWRANLNFQMNRNRIVSLYGDLDENGEELDDIGNRWFIDRAIDAVWNYKTDGIWQTPEADEAADYGVKPGDFKIEDVNDDGLYTNADRQFLGFSEPRSRWSMRNEFKIWKNFDVSFMMYAYLGHIGTFNQRKNRQGFLDRSNSYILPYWTAENPSNEWARLYSSEGGAGGFNVYQSRSFVRLENISMAYTVPQTILERAKIENLRLYMNVRNVGFYAPEMNFWDPESGGPTPRIFTLGLDLTL</sequence>
<dbReference type="Gene3D" id="2.40.170.20">
    <property type="entry name" value="TonB-dependent receptor, beta-barrel domain"/>
    <property type="match status" value="1"/>
</dbReference>
<accession>A0ABT8CAQ4</accession>
<gene>
    <name evidence="12" type="ORF">QWZ15_18845</name>
</gene>
<comment type="similarity">
    <text evidence="8 9">Belongs to the TonB-dependent receptor family.</text>
</comment>
<evidence type="ECO:0000256" key="5">
    <source>
        <dbReference type="ARBA" id="ARBA00023077"/>
    </source>
</evidence>
<dbReference type="InterPro" id="IPR036942">
    <property type="entry name" value="Beta-barrel_TonB_sf"/>
</dbReference>
<comment type="caution">
    <text evidence="12">The sequence shown here is derived from an EMBL/GenBank/DDBJ whole genome shotgun (WGS) entry which is preliminary data.</text>
</comment>
<keyword evidence="6 8" id="KW-0472">Membrane</keyword>
<dbReference type="InterPro" id="IPR008969">
    <property type="entry name" value="CarboxyPept-like_regulatory"/>
</dbReference>
<evidence type="ECO:0000259" key="10">
    <source>
        <dbReference type="Pfam" id="PF00593"/>
    </source>
</evidence>
<evidence type="ECO:0000256" key="2">
    <source>
        <dbReference type="ARBA" id="ARBA00022448"/>
    </source>
</evidence>
<evidence type="ECO:0000256" key="7">
    <source>
        <dbReference type="ARBA" id="ARBA00023237"/>
    </source>
</evidence>
<keyword evidence="13" id="KW-1185">Reference proteome</keyword>
<evidence type="ECO:0000256" key="8">
    <source>
        <dbReference type="PROSITE-ProRule" id="PRU01360"/>
    </source>
</evidence>
<dbReference type="InterPro" id="IPR000531">
    <property type="entry name" value="Beta-barrel_TonB"/>
</dbReference>
<dbReference type="EMBL" id="JAUFQS010000047">
    <property type="protein sequence ID" value="MDN3689888.1"/>
    <property type="molecule type" value="Genomic_DNA"/>
</dbReference>
<feature type="domain" description="TonB-dependent receptor plug" evidence="11">
    <location>
        <begin position="149"/>
        <end position="255"/>
    </location>
</feature>
<protein>
    <submittedName>
        <fullName evidence="12">SusC/RagA family TonB-linked outer membrane protein</fullName>
    </submittedName>
</protein>
<dbReference type="InterPro" id="IPR039426">
    <property type="entry name" value="TonB-dep_rcpt-like"/>
</dbReference>
<evidence type="ECO:0000256" key="9">
    <source>
        <dbReference type="RuleBase" id="RU003357"/>
    </source>
</evidence>
<evidence type="ECO:0000256" key="1">
    <source>
        <dbReference type="ARBA" id="ARBA00004571"/>
    </source>
</evidence>
<keyword evidence="5 9" id="KW-0798">TonB box</keyword>
<name>A0ABT8CAQ4_9BACT</name>
<dbReference type="SUPFAM" id="SSF56935">
    <property type="entry name" value="Porins"/>
    <property type="match status" value="1"/>
</dbReference>
<dbReference type="RefSeq" id="WP_240459190.1">
    <property type="nucleotide sequence ID" value="NZ_JAUFQS010000047.1"/>
</dbReference>
<organism evidence="12 13">
    <name type="scientific">Cyclobacterium jeungdonense</name>
    <dbReference type="NCBI Taxonomy" id="708087"/>
    <lineage>
        <taxon>Bacteria</taxon>
        <taxon>Pseudomonadati</taxon>
        <taxon>Bacteroidota</taxon>
        <taxon>Cytophagia</taxon>
        <taxon>Cytophagales</taxon>
        <taxon>Cyclobacteriaceae</taxon>
        <taxon>Cyclobacterium</taxon>
    </lineage>
</organism>
<dbReference type="Pfam" id="PF13715">
    <property type="entry name" value="CarbopepD_reg_2"/>
    <property type="match status" value="1"/>
</dbReference>
<dbReference type="PROSITE" id="PS52016">
    <property type="entry name" value="TONB_DEPENDENT_REC_3"/>
    <property type="match status" value="1"/>
</dbReference>
<dbReference type="Gene3D" id="2.60.40.1120">
    <property type="entry name" value="Carboxypeptidase-like, regulatory domain"/>
    <property type="match status" value="1"/>
</dbReference>
<dbReference type="Proteomes" id="UP001236663">
    <property type="component" value="Unassembled WGS sequence"/>
</dbReference>
<evidence type="ECO:0000256" key="3">
    <source>
        <dbReference type="ARBA" id="ARBA00022452"/>
    </source>
</evidence>
<evidence type="ECO:0000259" key="11">
    <source>
        <dbReference type="Pfam" id="PF07715"/>
    </source>
</evidence>
<proteinExistence type="inferred from homology"/>
<feature type="domain" description="TonB-dependent receptor-like beta-barrel" evidence="10">
    <location>
        <begin position="569"/>
        <end position="1025"/>
    </location>
</feature>
<dbReference type="InterPro" id="IPR023997">
    <property type="entry name" value="TonB-dep_OMP_SusC/RagA_CS"/>
</dbReference>